<accession>X1J6R1</accession>
<name>X1J6R1_9ZZZZ</name>
<reference evidence="1" key="1">
    <citation type="journal article" date="2014" name="Front. Microbiol.">
        <title>High frequency of phylogenetically diverse reductive dehalogenase-homologous genes in deep subseafloor sedimentary metagenomes.</title>
        <authorList>
            <person name="Kawai M."/>
            <person name="Futagami T."/>
            <person name="Toyoda A."/>
            <person name="Takaki Y."/>
            <person name="Nishi S."/>
            <person name="Hori S."/>
            <person name="Arai W."/>
            <person name="Tsubouchi T."/>
            <person name="Morono Y."/>
            <person name="Uchiyama I."/>
            <person name="Ito T."/>
            <person name="Fujiyama A."/>
            <person name="Inagaki F."/>
            <person name="Takami H."/>
        </authorList>
    </citation>
    <scope>NUCLEOTIDE SEQUENCE</scope>
    <source>
        <strain evidence="1">Expedition CK06-06</strain>
    </source>
</reference>
<dbReference type="AlphaFoldDB" id="X1J6R1"/>
<comment type="caution">
    <text evidence="1">The sequence shown here is derived from an EMBL/GenBank/DDBJ whole genome shotgun (WGS) entry which is preliminary data.</text>
</comment>
<evidence type="ECO:0000313" key="1">
    <source>
        <dbReference type="EMBL" id="GAH90421.1"/>
    </source>
</evidence>
<organism evidence="1">
    <name type="scientific">marine sediment metagenome</name>
    <dbReference type="NCBI Taxonomy" id="412755"/>
    <lineage>
        <taxon>unclassified sequences</taxon>
        <taxon>metagenomes</taxon>
        <taxon>ecological metagenomes</taxon>
    </lineage>
</organism>
<protein>
    <submittedName>
        <fullName evidence="1">Uncharacterized protein</fullName>
    </submittedName>
</protein>
<gene>
    <name evidence="1" type="ORF">S06H3_02925</name>
</gene>
<dbReference type="EMBL" id="BARV01000907">
    <property type="protein sequence ID" value="GAH90421.1"/>
    <property type="molecule type" value="Genomic_DNA"/>
</dbReference>
<feature type="non-terminal residue" evidence="1">
    <location>
        <position position="1"/>
    </location>
</feature>
<sequence length="69" mass="7792">VDSILVAEEVEPVMEKEILAIIGKYNLNKSNLTFILENGLFRVKQDDRPITQFLKGAIQCSPHLISTLH</sequence>
<proteinExistence type="predicted"/>